<protein>
    <submittedName>
        <fullName evidence="2">Uncharacterized protein</fullName>
    </submittedName>
</protein>
<feature type="chain" id="PRO_5044893755" evidence="1">
    <location>
        <begin position="23"/>
        <end position="539"/>
    </location>
</feature>
<dbReference type="AlphaFoldDB" id="A0ABD2LUD6"/>
<comment type="caution">
    <text evidence="2">The sequence shown here is derived from an EMBL/GenBank/DDBJ whole genome shotgun (WGS) entry which is preliminary data.</text>
</comment>
<proteinExistence type="predicted"/>
<name>A0ABD2LUD6_9BILA</name>
<feature type="signal peptide" evidence="1">
    <location>
        <begin position="1"/>
        <end position="22"/>
    </location>
</feature>
<evidence type="ECO:0000313" key="2">
    <source>
        <dbReference type="EMBL" id="KAL3118482.1"/>
    </source>
</evidence>
<keyword evidence="3" id="KW-1185">Reference proteome</keyword>
<dbReference type="Proteomes" id="UP001620626">
    <property type="component" value="Unassembled WGS sequence"/>
</dbReference>
<evidence type="ECO:0000256" key="1">
    <source>
        <dbReference type="SAM" id="SignalP"/>
    </source>
</evidence>
<evidence type="ECO:0000313" key="3">
    <source>
        <dbReference type="Proteomes" id="UP001620626"/>
    </source>
</evidence>
<sequence>MSRILSIVNLLLWCTFLEVGFSQQNPLAIDTLEVKEMAQEFLFLTKSTWDPIKKLRTVSDHAVSFARVARPVGALISAAADSTQKIESAEELKAIKELHEFLQEQFVALSTIVHSESKEIGHFVVNEDYREAVRRPFDVIEPLYKNITDPLKERYQYKDEFIAMCGNGSTSPYNVLLKMEQSLKNDCQLPSQEPIENYAAIVELFEKIEQRHPAEKYKWIKRSILAKAAVASMQEKLNTILNTANSANKAWKALIKLESDLHYHPCWLRTMADGNEWKREPLFHFVQIVRLDLMKASLIAFHCAYISSADNEKDIDQKFNEIAFSMQKTAAHVADWVEKMLENSWPTISRINAKSAIGDLDIKEIKKEYQTVANNISYALGQTGELKYDYTVIVFPNWTNPEAMAIISEANSYFDLIDVNQINVIVVRIEDNKTNNELACKAAAWFTPQIKAKMKYIINIWRDNKKPLNELAKALKQSLQYYRNLVLIHNWKFFSFAATITLGIDQASVLRRANAEQSFDHKIVPALFDAEIFHVHMLL</sequence>
<accession>A0ABD2LUD6</accession>
<organism evidence="2 3">
    <name type="scientific">Heterodera trifolii</name>
    <dbReference type="NCBI Taxonomy" id="157864"/>
    <lineage>
        <taxon>Eukaryota</taxon>
        <taxon>Metazoa</taxon>
        <taxon>Ecdysozoa</taxon>
        <taxon>Nematoda</taxon>
        <taxon>Chromadorea</taxon>
        <taxon>Rhabditida</taxon>
        <taxon>Tylenchina</taxon>
        <taxon>Tylenchomorpha</taxon>
        <taxon>Tylenchoidea</taxon>
        <taxon>Heteroderidae</taxon>
        <taxon>Heteroderinae</taxon>
        <taxon>Heterodera</taxon>
    </lineage>
</organism>
<reference evidence="2 3" key="1">
    <citation type="submission" date="2024-10" db="EMBL/GenBank/DDBJ databases">
        <authorList>
            <person name="Kim D."/>
        </authorList>
    </citation>
    <scope>NUCLEOTIDE SEQUENCE [LARGE SCALE GENOMIC DNA]</scope>
    <source>
        <strain evidence="2">BH-2024</strain>
    </source>
</reference>
<dbReference type="EMBL" id="JBICBT010000276">
    <property type="protein sequence ID" value="KAL3118482.1"/>
    <property type="molecule type" value="Genomic_DNA"/>
</dbReference>
<gene>
    <name evidence="2" type="ORF">niasHT_008714</name>
</gene>
<keyword evidence="1" id="KW-0732">Signal</keyword>